<keyword evidence="11" id="KW-1185">Reference proteome</keyword>
<evidence type="ECO:0000256" key="2">
    <source>
        <dbReference type="ARBA" id="ARBA00010122"/>
    </source>
</evidence>
<dbReference type="InterPro" id="IPR001048">
    <property type="entry name" value="Asp/Glu/Uridylate_kinase"/>
</dbReference>
<dbReference type="UniPathway" id="UPA00050">
    <property type="reaction ID" value="UER00461"/>
</dbReference>
<dbReference type="PANTHER" id="PTHR21499">
    <property type="entry name" value="ASPARTATE KINASE"/>
    <property type="match status" value="1"/>
</dbReference>
<comment type="pathway">
    <text evidence="8">Amino-acid biosynthesis; L-threonine biosynthesis; L-threonine from L-aspartate: step 1/5.</text>
</comment>
<keyword evidence="3 7" id="KW-0808">Transferase</keyword>
<feature type="domain" description="Aspartate/glutamate/uridylate kinase" evidence="9">
    <location>
        <begin position="1"/>
        <end position="279"/>
    </location>
</feature>
<dbReference type="InterPro" id="IPR036393">
    <property type="entry name" value="AceGlu_kinase-like_sf"/>
</dbReference>
<dbReference type="GO" id="GO:0004072">
    <property type="term" value="F:aspartate kinase activity"/>
    <property type="evidence" value="ECO:0007669"/>
    <property type="project" value="UniProtKB-EC"/>
</dbReference>
<dbReference type="InterPro" id="IPR042199">
    <property type="entry name" value="AsparK_Bifunc_asparK/hSer_DH"/>
</dbReference>
<dbReference type="GO" id="GO:0009089">
    <property type="term" value="P:lysine biosynthetic process via diaminopimelate"/>
    <property type="evidence" value="ECO:0007669"/>
    <property type="project" value="UniProtKB-UniPathway"/>
</dbReference>
<dbReference type="GO" id="GO:0005829">
    <property type="term" value="C:cytosol"/>
    <property type="evidence" value="ECO:0007669"/>
    <property type="project" value="TreeGrafter"/>
</dbReference>
<evidence type="ECO:0000256" key="4">
    <source>
        <dbReference type="ARBA" id="ARBA00022741"/>
    </source>
</evidence>
<organism evidence="10 11">
    <name type="scientific">Halomonas daqiaonensis</name>
    <dbReference type="NCBI Taxonomy" id="650850"/>
    <lineage>
        <taxon>Bacteria</taxon>
        <taxon>Pseudomonadati</taxon>
        <taxon>Pseudomonadota</taxon>
        <taxon>Gammaproteobacteria</taxon>
        <taxon>Oceanospirillales</taxon>
        <taxon>Halomonadaceae</taxon>
        <taxon>Halomonas</taxon>
    </lineage>
</organism>
<dbReference type="AlphaFoldDB" id="A0A1H7RXC8"/>
<keyword evidence="8" id="KW-0028">Amino-acid biosynthesis</keyword>
<dbReference type="InterPro" id="IPR001341">
    <property type="entry name" value="Asp_kinase"/>
</dbReference>
<keyword evidence="4" id="KW-0547">Nucleotide-binding</keyword>
<dbReference type="NCBIfam" id="TIGR00657">
    <property type="entry name" value="asp_kinases"/>
    <property type="match status" value="1"/>
</dbReference>
<evidence type="ECO:0000259" key="9">
    <source>
        <dbReference type="Pfam" id="PF00696"/>
    </source>
</evidence>
<keyword evidence="6" id="KW-0067">ATP-binding</keyword>
<dbReference type="OrthoDB" id="9799110at2"/>
<evidence type="ECO:0000256" key="1">
    <source>
        <dbReference type="ARBA" id="ARBA00004766"/>
    </source>
</evidence>
<evidence type="ECO:0000256" key="6">
    <source>
        <dbReference type="ARBA" id="ARBA00022840"/>
    </source>
</evidence>
<dbReference type="Pfam" id="PF00696">
    <property type="entry name" value="AA_kinase"/>
    <property type="match status" value="1"/>
</dbReference>
<dbReference type="EC" id="2.7.2.4" evidence="7"/>
<dbReference type="EMBL" id="FOBC01000013">
    <property type="protein sequence ID" value="SEL64786.1"/>
    <property type="molecule type" value="Genomic_DNA"/>
</dbReference>
<dbReference type="GO" id="GO:0009088">
    <property type="term" value="P:threonine biosynthetic process"/>
    <property type="evidence" value="ECO:0007669"/>
    <property type="project" value="UniProtKB-UniPathway"/>
</dbReference>
<dbReference type="Gene3D" id="3.40.1160.10">
    <property type="entry name" value="Acetylglutamate kinase-like"/>
    <property type="match status" value="1"/>
</dbReference>
<sequence length="431" mass="47580">MTQVFKFGGASIQDAAAIRRLGKLLARFPARPLIVVVSAMGKTTNALEALLAEARNGKTADYHDRLETLRRDHLSTVETLFGAKAGPVAERVEALVNELDQLHRQHASRDRPFHYDQTVGFGELLSTTIVSAWLHEAGMATAWRDARELVVTDDCHQAANIDWETTAKRVRGLAADDGRIRVTQGFIGSTSEGVMTTLGREGSDFSAAILAHCLEAEEVTIWKDVPGLFNADPRRFDNAVQLERISYDEAVELAWHGAKVIHPKTLGPLQQKSIPLTVRSFEDLEAPPSTIGRDTRFDTQTPSLVLRDEQTLLEIRPRDFAFMDEPRQHDILGRLVEAGLHANLIDAGAMRLSLCLDGHPERLEPLITSLCTDYAVVRHEDLTLLTIRHADDALLAALSSGRDSLAERGNADTAQRLFPSTQCQGTWHIPG</sequence>
<evidence type="ECO:0000256" key="8">
    <source>
        <dbReference type="RuleBase" id="RU004249"/>
    </source>
</evidence>
<dbReference type="RefSeq" id="WP_089713830.1">
    <property type="nucleotide sequence ID" value="NZ_FOBC01000013.1"/>
</dbReference>
<dbReference type="GO" id="GO:0005524">
    <property type="term" value="F:ATP binding"/>
    <property type="evidence" value="ECO:0007669"/>
    <property type="project" value="UniProtKB-KW"/>
</dbReference>
<proteinExistence type="inferred from homology"/>
<comment type="similarity">
    <text evidence="2 7">Belongs to the aspartokinase family.</text>
</comment>
<protein>
    <recommendedName>
        <fullName evidence="7">Aspartokinase</fullName>
        <ecNumber evidence="7">2.7.2.4</ecNumber>
    </recommendedName>
</protein>
<comment type="pathway">
    <text evidence="8">Amino-acid biosynthesis; L-methionine biosynthesis via de novo pathway; L-homoserine from L-aspartate: step 1/3.</text>
</comment>
<evidence type="ECO:0000256" key="7">
    <source>
        <dbReference type="RuleBase" id="RU003448"/>
    </source>
</evidence>
<dbReference type="UniPathway" id="UPA00051">
    <property type="reaction ID" value="UER00462"/>
</dbReference>
<evidence type="ECO:0000313" key="11">
    <source>
        <dbReference type="Proteomes" id="UP000198807"/>
    </source>
</evidence>
<keyword evidence="5 7" id="KW-0418">Kinase</keyword>
<comment type="pathway">
    <text evidence="1 8">Amino-acid biosynthesis; L-lysine biosynthesis via DAP pathway; (S)-tetrahydrodipicolinate from L-aspartate: step 1/4.</text>
</comment>
<dbReference type="Proteomes" id="UP000198807">
    <property type="component" value="Unassembled WGS sequence"/>
</dbReference>
<dbReference type="SUPFAM" id="SSF53633">
    <property type="entry name" value="Carbamate kinase-like"/>
    <property type="match status" value="1"/>
</dbReference>
<gene>
    <name evidence="10" type="ORF">SAMN04488129_11369</name>
</gene>
<evidence type="ECO:0000256" key="3">
    <source>
        <dbReference type="ARBA" id="ARBA00022679"/>
    </source>
</evidence>
<dbReference type="UniPathway" id="UPA00034">
    <property type="reaction ID" value="UER00015"/>
</dbReference>
<dbReference type="PANTHER" id="PTHR21499:SF59">
    <property type="entry name" value="ASPARTOKINASE"/>
    <property type="match status" value="1"/>
</dbReference>
<evidence type="ECO:0000313" key="10">
    <source>
        <dbReference type="EMBL" id="SEL64786.1"/>
    </source>
</evidence>
<evidence type="ECO:0000256" key="5">
    <source>
        <dbReference type="ARBA" id="ARBA00022777"/>
    </source>
</evidence>
<dbReference type="STRING" id="650850.SAMN04488129_11369"/>
<dbReference type="Gene3D" id="1.20.120.1320">
    <property type="entry name" value="Aspartokinase, catalytic domain"/>
    <property type="match status" value="1"/>
</dbReference>
<dbReference type="GO" id="GO:0009090">
    <property type="term" value="P:homoserine biosynthetic process"/>
    <property type="evidence" value="ECO:0007669"/>
    <property type="project" value="TreeGrafter"/>
</dbReference>
<reference evidence="11" key="1">
    <citation type="submission" date="2016-10" db="EMBL/GenBank/DDBJ databases">
        <authorList>
            <person name="Varghese N."/>
            <person name="Submissions S."/>
        </authorList>
    </citation>
    <scope>NUCLEOTIDE SEQUENCE [LARGE SCALE GENOMIC DNA]</scope>
    <source>
        <strain evidence="11">CGMCC 1.9150</strain>
    </source>
</reference>
<accession>A0A1H7RXC8</accession>
<name>A0A1H7RXC8_9GAMM</name>
<comment type="catalytic activity">
    <reaction evidence="7">
        <text>L-aspartate + ATP = 4-phospho-L-aspartate + ADP</text>
        <dbReference type="Rhea" id="RHEA:23776"/>
        <dbReference type="ChEBI" id="CHEBI:29991"/>
        <dbReference type="ChEBI" id="CHEBI:30616"/>
        <dbReference type="ChEBI" id="CHEBI:57535"/>
        <dbReference type="ChEBI" id="CHEBI:456216"/>
        <dbReference type="EC" id="2.7.2.4"/>
    </reaction>
</comment>